<gene>
    <name evidence="1" type="ORF">MRATA1EN22A_LOCUS21127</name>
</gene>
<reference evidence="1" key="1">
    <citation type="submission" date="2023-05" db="EMBL/GenBank/DDBJ databases">
        <authorList>
            <consortium name="ELIXIR-Norway"/>
        </authorList>
    </citation>
    <scope>NUCLEOTIDE SEQUENCE</scope>
</reference>
<name>A0AC59ZQ31_RANTA</name>
<evidence type="ECO:0000313" key="2">
    <source>
        <dbReference type="Proteomes" id="UP001162501"/>
    </source>
</evidence>
<dbReference type="Proteomes" id="UP001162501">
    <property type="component" value="Chromosome 32"/>
</dbReference>
<sequence length="141" mass="14643">MVEVRRDVWGQQTGGPDAFTERGAGGTWGSASVVSRDHCKVSAAAHVAAMPAWASASSPETRTSSAPLICGDKGKSKVLSLGAWPSQNHGQHCSLGILAAARAQLEKESQNRKSGENSLQALGTGCLRDQDCLLGRMVAGV</sequence>
<organism evidence="1 2">
    <name type="scientific">Rangifer tarandus platyrhynchus</name>
    <name type="common">Svalbard reindeer</name>
    <dbReference type="NCBI Taxonomy" id="3082113"/>
    <lineage>
        <taxon>Eukaryota</taxon>
        <taxon>Metazoa</taxon>
        <taxon>Chordata</taxon>
        <taxon>Craniata</taxon>
        <taxon>Vertebrata</taxon>
        <taxon>Euteleostomi</taxon>
        <taxon>Mammalia</taxon>
        <taxon>Eutheria</taxon>
        <taxon>Laurasiatheria</taxon>
        <taxon>Artiodactyla</taxon>
        <taxon>Ruminantia</taxon>
        <taxon>Pecora</taxon>
        <taxon>Cervidae</taxon>
        <taxon>Odocoileinae</taxon>
        <taxon>Rangifer</taxon>
    </lineage>
</organism>
<accession>A0AC59ZQ31</accession>
<proteinExistence type="predicted"/>
<evidence type="ECO:0000313" key="1">
    <source>
        <dbReference type="EMBL" id="CAN0482249.1"/>
    </source>
</evidence>
<dbReference type="EMBL" id="OX596116">
    <property type="protein sequence ID" value="CAN0482249.1"/>
    <property type="molecule type" value="Genomic_DNA"/>
</dbReference>
<protein>
    <submittedName>
        <fullName evidence="1">Uncharacterized protein</fullName>
    </submittedName>
</protein>
<reference evidence="1" key="2">
    <citation type="submission" date="2025-03" db="EMBL/GenBank/DDBJ databases">
        <authorList>
            <consortium name="ELIXIR-Norway"/>
            <consortium name="Elixir Norway"/>
        </authorList>
    </citation>
    <scope>NUCLEOTIDE SEQUENCE</scope>
</reference>